<evidence type="ECO:0000313" key="2">
    <source>
        <dbReference type="Proteomes" id="UP000788153"/>
    </source>
</evidence>
<dbReference type="Proteomes" id="UP000788153">
    <property type="component" value="Unassembled WGS sequence"/>
</dbReference>
<reference evidence="1 2" key="1">
    <citation type="submission" date="2020-03" db="EMBL/GenBank/DDBJ databases">
        <title>Genomic Encyclopedia of Type Strains, Phase IV (KMG-IV): sequencing the most valuable type-strain genomes for metagenomic binning, comparative biology and taxonomic classification.</title>
        <authorList>
            <person name="Goeker M."/>
        </authorList>
    </citation>
    <scope>NUCLEOTIDE SEQUENCE [LARGE SCALE GENOMIC DNA]</scope>
    <source>
        <strain evidence="1 2">DSM 22753</strain>
    </source>
</reference>
<gene>
    <name evidence="1" type="ORF">FHT01_002370</name>
</gene>
<name>A0ABX0U7T0_9SPHN</name>
<protein>
    <recommendedName>
        <fullName evidence="3">Head protein</fullName>
    </recommendedName>
</protein>
<evidence type="ECO:0000313" key="1">
    <source>
        <dbReference type="EMBL" id="NIJ24828.1"/>
    </source>
</evidence>
<dbReference type="EMBL" id="JAASQP010000001">
    <property type="protein sequence ID" value="NIJ24828.1"/>
    <property type="molecule type" value="Genomic_DNA"/>
</dbReference>
<proteinExistence type="predicted"/>
<dbReference type="InterPro" id="IPR035198">
    <property type="entry name" value="SU10_MCP"/>
</dbReference>
<comment type="caution">
    <text evidence="1">The sequence shown here is derived from an EMBL/GenBank/DDBJ whole genome shotgun (WGS) entry which is preliminary data.</text>
</comment>
<organism evidence="1 2">
    <name type="scientific">Sphingomonas japonica</name>
    <dbReference type="NCBI Taxonomy" id="511662"/>
    <lineage>
        <taxon>Bacteria</taxon>
        <taxon>Pseudomonadati</taxon>
        <taxon>Pseudomonadota</taxon>
        <taxon>Alphaproteobacteria</taxon>
        <taxon>Sphingomonadales</taxon>
        <taxon>Sphingomonadaceae</taxon>
        <taxon>Sphingomonas</taxon>
    </lineage>
</organism>
<evidence type="ECO:0008006" key="3">
    <source>
        <dbReference type="Google" id="ProtNLM"/>
    </source>
</evidence>
<dbReference type="RefSeq" id="WP_166745502.1">
    <property type="nucleotide sequence ID" value="NZ_BAAAEV010000001.1"/>
</dbReference>
<keyword evidence="2" id="KW-1185">Reference proteome</keyword>
<sequence length="320" mass="33914">MAVPSNTIQTVTRVGNREDLSDIIYNISPTETPFVTAIGRESASAVYHEWQTDALVSANANNFAVQGDDLSNENRPATTRLGNYTQIFTKVVGTSTTQMATKSAGRSNEHSFQLAKAGKEIKRDMEARYTGNYAAVPPAASTAGQSAGALAFMRTNTSRGVGGVNPTLSGTTTGYPNAAATNGTQRAFTEALLKASIASAWNAGGDPTLVIMSLGQKQIAATFTGLAQQRRETGSKRLTIVAGADVYVSDVGELQFVPDRFCSARDALIIDPEMWAIATLDPMQKRKLAVTGLADRDAMYTEQTLVCKNDGASAVIADLT</sequence>
<dbReference type="Pfam" id="PF17236">
    <property type="entry name" value="SU10_MCP"/>
    <property type="match status" value="1"/>
</dbReference>
<accession>A0ABX0U7T0</accession>